<reference evidence="1" key="1">
    <citation type="submission" date="2014-05" db="EMBL/GenBank/DDBJ databases">
        <authorList>
            <person name="Chronopoulou M."/>
        </authorList>
    </citation>
    <scope>NUCLEOTIDE SEQUENCE</scope>
    <source>
        <tissue evidence="1">Whole organism</tissue>
    </source>
</reference>
<sequence length="46" mass="5418">MFRFGGKETRHNISKDLRFRKSYLLPNQKQINYVSGRVSTLTMEGL</sequence>
<name>A0A0K2TS41_LEPSM</name>
<evidence type="ECO:0000313" key="1">
    <source>
        <dbReference type="EMBL" id="CDW28630.1"/>
    </source>
</evidence>
<protein>
    <submittedName>
        <fullName evidence="1">Uncharacterized protein</fullName>
    </submittedName>
</protein>
<accession>A0A0K2TS41</accession>
<organism evidence="1">
    <name type="scientific">Lepeophtheirus salmonis</name>
    <name type="common">Salmon louse</name>
    <name type="synonym">Caligus salmonis</name>
    <dbReference type="NCBI Taxonomy" id="72036"/>
    <lineage>
        <taxon>Eukaryota</taxon>
        <taxon>Metazoa</taxon>
        <taxon>Ecdysozoa</taxon>
        <taxon>Arthropoda</taxon>
        <taxon>Crustacea</taxon>
        <taxon>Multicrustacea</taxon>
        <taxon>Hexanauplia</taxon>
        <taxon>Copepoda</taxon>
        <taxon>Siphonostomatoida</taxon>
        <taxon>Caligidae</taxon>
        <taxon>Lepeophtheirus</taxon>
    </lineage>
</organism>
<proteinExistence type="predicted"/>
<dbReference type="EMBL" id="HACA01011269">
    <property type="protein sequence ID" value="CDW28630.1"/>
    <property type="molecule type" value="Transcribed_RNA"/>
</dbReference>
<dbReference type="AlphaFoldDB" id="A0A0K2TS41"/>